<gene>
    <name evidence="11" type="ORF">DMC30DRAFT_348991</name>
</gene>
<dbReference type="InterPro" id="IPR000700">
    <property type="entry name" value="PAS-assoc_C"/>
</dbReference>
<dbReference type="Pfam" id="PF08447">
    <property type="entry name" value="PAS_3"/>
    <property type="match status" value="1"/>
</dbReference>
<feature type="region of interest" description="Disordered" evidence="7">
    <location>
        <begin position="314"/>
        <end position="370"/>
    </location>
</feature>
<dbReference type="SMART" id="SM00086">
    <property type="entry name" value="PAC"/>
    <property type="match status" value="3"/>
</dbReference>
<keyword evidence="4" id="KW-0808">Transferase</keyword>
<evidence type="ECO:0000256" key="4">
    <source>
        <dbReference type="ARBA" id="ARBA00022679"/>
    </source>
</evidence>
<dbReference type="InterPro" id="IPR001610">
    <property type="entry name" value="PAC"/>
</dbReference>
<proteinExistence type="predicted"/>
<evidence type="ECO:0000256" key="2">
    <source>
        <dbReference type="ARBA" id="ARBA00012438"/>
    </source>
</evidence>
<comment type="caution">
    <text evidence="11">The sequence shown here is derived from an EMBL/GenBank/DDBJ whole genome shotgun (WGS) entry which is preliminary data.</text>
</comment>
<dbReference type="InterPro" id="IPR013655">
    <property type="entry name" value="PAS_fold_3"/>
</dbReference>
<evidence type="ECO:0000259" key="9">
    <source>
        <dbReference type="PROSITE" id="PS50110"/>
    </source>
</evidence>
<dbReference type="CDD" id="cd17546">
    <property type="entry name" value="REC_hyHK_CKI1_RcsC-like"/>
    <property type="match status" value="1"/>
</dbReference>
<dbReference type="CDD" id="cd16922">
    <property type="entry name" value="HATPase_EvgS-ArcB-TorS-like"/>
    <property type="match status" value="1"/>
</dbReference>
<reference evidence="11 12" key="1">
    <citation type="submission" date="2019-03" db="EMBL/GenBank/DDBJ databases">
        <title>Rhodosporidium diobovatum UCD-FST 08-225 genome sequencing, assembly, and annotation.</title>
        <authorList>
            <person name="Fakankun I.U."/>
            <person name="Fristensky B."/>
            <person name="Levin D.B."/>
        </authorList>
    </citation>
    <scope>NUCLEOTIDE SEQUENCE [LARGE SCALE GENOMIC DNA]</scope>
    <source>
        <strain evidence="11 12">UCD-FST 08-225</strain>
    </source>
</reference>
<evidence type="ECO:0000256" key="3">
    <source>
        <dbReference type="ARBA" id="ARBA00022553"/>
    </source>
</evidence>
<dbReference type="SUPFAM" id="SSF55785">
    <property type="entry name" value="PYP-like sensor domain (PAS domain)"/>
    <property type="match status" value="1"/>
</dbReference>
<feature type="compositionally biased region" description="Low complexity" evidence="7">
    <location>
        <begin position="694"/>
        <end position="709"/>
    </location>
</feature>
<feature type="compositionally biased region" description="Low complexity" evidence="7">
    <location>
        <begin position="453"/>
        <end position="474"/>
    </location>
</feature>
<accession>A0A5C5G215</accession>
<dbReference type="Proteomes" id="UP000311382">
    <property type="component" value="Unassembled WGS sequence"/>
</dbReference>
<dbReference type="InterPro" id="IPR001789">
    <property type="entry name" value="Sig_transdc_resp-reg_receiver"/>
</dbReference>
<feature type="compositionally biased region" description="Low complexity" evidence="7">
    <location>
        <begin position="327"/>
        <end position="354"/>
    </location>
</feature>
<dbReference type="InterPro" id="IPR003661">
    <property type="entry name" value="HisK_dim/P_dom"/>
</dbReference>
<dbReference type="PRINTS" id="PR00344">
    <property type="entry name" value="BCTRLSENSOR"/>
</dbReference>
<dbReference type="FunFam" id="3.30.450.20:FF:000099">
    <property type="entry name" value="Sensory box sensor histidine kinase"/>
    <property type="match status" value="1"/>
</dbReference>
<dbReference type="Gene3D" id="3.30.565.10">
    <property type="entry name" value="Histidine kinase-like ATPase, C-terminal domain"/>
    <property type="match status" value="1"/>
</dbReference>
<dbReference type="SUPFAM" id="SSF55874">
    <property type="entry name" value="ATPase domain of HSP90 chaperone/DNA topoisomerase II/histidine kinase"/>
    <property type="match status" value="1"/>
</dbReference>
<dbReference type="InterPro" id="IPR004358">
    <property type="entry name" value="Sig_transdc_His_kin-like_C"/>
</dbReference>
<feature type="compositionally biased region" description="Low complexity" evidence="7">
    <location>
        <begin position="215"/>
        <end position="224"/>
    </location>
</feature>
<dbReference type="InterPro" id="IPR036890">
    <property type="entry name" value="HATPase_C_sf"/>
</dbReference>
<dbReference type="Pfam" id="PF02518">
    <property type="entry name" value="HATPase_c"/>
    <property type="match status" value="1"/>
</dbReference>
<dbReference type="SUPFAM" id="SSF52172">
    <property type="entry name" value="CheY-like"/>
    <property type="match status" value="1"/>
</dbReference>
<dbReference type="PROSITE" id="PS50110">
    <property type="entry name" value="RESPONSE_REGULATORY"/>
    <property type="match status" value="1"/>
</dbReference>
<evidence type="ECO:0000256" key="5">
    <source>
        <dbReference type="ARBA" id="ARBA00022777"/>
    </source>
</evidence>
<feature type="compositionally biased region" description="Low complexity" evidence="7">
    <location>
        <begin position="667"/>
        <end position="684"/>
    </location>
</feature>
<feature type="compositionally biased region" description="Polar residues" evidence="7">
    <location>
        <begin position="237"/>
        <end position="246"/>
    </location>
</feature>
<evidence type="ECO:0000256" key="7">
    <source>
        <dbReference type="SAM" id="MobiDB-lite"/>
    </source>
</evidence>
<comment type="catalytic activity">
    <reaction evidence="1">
        <text>ATP + protein L-histidine = ADP + protein N-phospho-L-histidine.</text>
        <dbReference type="EC" id="2.7.13.3"/>
    </reaction>
</comment>
<dbReference type="InterPro" id="IPR036097">
    <property type="entry name" value="HisK_dim/P_sf"/>
</dbReference>
<dbReference type="GO" id="GO:0000155">
    <property type="term" value="F:phosphorelay sensor kinase activity"/>
    <property type="evidence" value="ECO:0007669"/>
    <property type="project" value="InterPro"/>
</dbReference>
<protein>
    <recommendedName>
        <fullName evidence="2">histidine kinase</fullName>
        <ecNumber evidence="2">2.7.13.3</ecNumber>
    </recommendedName>
</protein>
<dbReference type="SMART" id="SM00387">
    <property type="entry name" value="HATPase_c"/>
    <property type="match status" value="1"/>
</dbReference>
<dbReference type="OrthoDB" id="10266508at2759"/>
<feature type="region of interest" description="Disordered" evidence="7">
    <location>
        <begin position="1"/>
        <end position="31"/>
    </location>
</feature>
<dbReference type="InterPro" id="IPR003594">
    <property type="entry name" value="HATPase_dom"/>
</dbReference>
<dbReference type="InterPro" id="IPR035965">
    <property type="entry name" value="PAS-like_dom_sf"/>
</dbReference>
<dbReference type="InterPro" id="IPR011006">
    <property type="entry name" value="CheY-like_superfamily"/>
</dbReference>
<dbReference type="InterPro" id="IPR000014">
    <property type="entry name" value="PAS"/>
</dbReference>
<feature type="domain" description="PAC" evidence="10">
    <location>
        <begin position="953"/>
        <end position="1005"/>
    </location>
</feature>
<keyword evidence="3 6" id="KW-0597">Phosphoprotein</keyword>
<feature type="compositionally biased region" description="Low complexity" evidence="7">
    <location>
        <begin position="1528"/>
        <end position="1545"/>
    </location>
</feature>
<keyword evidence="12" id="KW-1185">Reference proteome</keyword>
<dbReference type="SMART" id="SM00091">
    <property type="entry name" value="PAS"/>
    <property type="match status" value="2"/>
</dbReference>
<feature type="compositionally biased region" description="Pro residues" evidence="7">
    <location>
        <begin position="475"/>
        <end position="500"/>
    </location>
</feature>
<dbReference type="GO" id="GO:0005886">
    <property type="term" value="C:plasma membrane"/>
    <property type="evidence" value="ECO:0007669"/>
    <property type="project" value="TreeGrafter"/>
</dbReference>
<dbReference type="Gene3D" id="3.30.450.20">
    <property type="entry name" value="PAS domain"/>
    <property type="match status" value="2"/>
</dbReference>
<dbReference type="PROSITE" id="PS50109">
    <property type="entry name" value="HIS_KIN"/>
    <property type="match status" value="1"/>
</dbReference>
<dbReference type="NCBIfam" id="TIGR00229">
    <property type="entry name" value="sensory_box"/>
    <property type="match status" value="1"/>
</dbReference>
<dbReference type="Gene3D" id="3.40.50.2300">
    <property type="match status" value="1"/>
</dbReference>
<dbReference type="EMBL" id="SOZI01000025">
    <property type="protein sequence ID" value="TNY22432.1"/>
    <property type="molecule type" value="Genomic_DNA"/>
</dbReference>
<dbReference type="STRING" id="5288.A0A5C5G215"/>
<evidence type="ECO:0000256" key="1">
    <source>
        <dbReference type="ARBA" id="ARBA00000085"/>
    </source>
</evidence>
<dbReference type="PROSITE" id="PS50113">
    <property type="entry name" value="PAC"/>
    <property type="match status" value="1"/>
</dbReference>
<feature type="modified residue" description="4-aspartylphosphate" evidence="6">
    <location>
        <position position="1454"/>
    </location>
</feature>
<dbReference type="SMART" id="SM00388">
    <property type="entry name" value="HisKA"/>
    <property type="match status" value="1"/>
</dbReference>
<feature type="domain" description="Histidine kinase" evidence="8">
    <location>
        <begin position="1159"/>
        <end position="1379"/>
    </location>
</feature>
<dbReference type="PANTHER" id="PTHR43047:SF66">
    <property type="entry name" value="HISKA"/>
    <property type="match status" value="1"/>
</dbReference>
<evidence type="ECO:0000256" key="6">
    <source>
        <dbReference type="PROSITE-ProRule" id="PRU00169"/>
    </source>
</evidence>
<dbReference type="FunFam" id="3.30.565.10:FF:000010">
    <property type="entry name" value="Sensor histidine kinase RcsC"/>
    <property type="match status" value="1"/>
</dbReference>
<dbReference type="GO" id="GO:0009927">
    <property type="term" value="F:histidine phosphotransfer kinase activity"/>
    <property type="evidence" value="ECO:0007669"/>
    <property type="project" value="TreeGrafter"/>
</dbReference>
<dbReference type="CDD" id="cd00130">
    <property type="entry name" value="PAS"/>
    <property type="match status" value="1"/>
</dbReference>
<keyword evidence="5 11" id="KW-0418">Kinase</keyword>
<dbReference type="SMART" id="SM00448">
    <property type="entry name" value="REC"/>
    <property type="match status" value="1"/>
</dbReference>
<evidence type="ECO:0000259" key="10">
    <source>
        <dbReference type="PROSITE" id="PS50113"/>
    </source>
</evidence>
<dbReference type="Gene3D" id="1.10.287.130">
    <property type="match status" value="1"/>
</dbReference>
<evidence type="ECO:0000259" key="8">
    <source>
        <dbReference type="PROSITE" id="PS50109"/>
    </source>
</evidence>
<evidence type="ECO:0000313" key="12">
    <source>
        <dbReference type="Proteomes" id="UP000311382"/>
    </source>
</evidence>
<dbReference type="Pfam" id="PF00512">
    <property type="entry name" value="HisKA"/>
    <property type="match status" value="1"/>
</dbReference>
<feature type="region of interest" description="Disordered" evidence="7">
    <location>
        <begin position="655"/>
        <end position="709"/>
    </location>
</feature>
<dbReference type="PANTHER" id="PTHR43047">
    <property type="entry name" value="TWO-COMPONENT HISTIDINE PROTEIN KINASE"/>
    <property type="match status" value="1"/>
</dbReference>
<dbReference type="Pfam" id="PF00072">
    <property type="entry name" value="Response_reg"/>
    <property type="match status" value="1"/>
</dbReference>
<sequence length="1576" mass="167700">MARPAPPFSHRADPPPSAQPTRALDTKAPHRVPQLAAESLLGSISLPQLVFDPDLRLYSLNQAACSVLGAPPASLPTKKGDGHASMADAGDAGDFVWASGADLRDGLELLADREEARLSGAAFSPAEWSWSEGDRLELRGGQASSARWSAEVKVTRFFPPRLATTGGAGAADTDAARAPGRPWFAILVLGPWREPARAVRDLDAFPDPALPSSPLPSSNTSSFPRKGSYNPADLTPTLGSSSSVTNPFGRSAIAERRASASALAAANMTPQPGDNASWEYAQPFGAATINEDAETGLRIPHVALAAASAISPRTAAGQHGSGGSSGSGSANSAGSGASLLSTATATTARTSPSSRDGIRSSGPAPPVSLPEALKGMGIAVSSAGIQLTQSSPIIVPASETPSSSSSTSTVSTTHTSTALTTPTTPGDGLTPTAQNPGVIPLHLPMPRTRQPHPLSISRSSPSTSSSNSSPAMSPSNPPPLLSPRPTALPPIPDRPPPVKPDQPAILKFAALASLPNTGIIIADSDLMSGYVNALARELLMGVPATDGEAHDGEWWTQGQWSVDEEPWSSASGATQASSTSQAFFSPNADLRANPFDAKDLTYQAIIASGEAKPVDSGTGTAGSNIRIGHARETNRYRATVAGILARSLVTDERRKAALGKGGPAGPPSSGSTSASASSSDFAAARRFTETRSPGAQSTASSGSGSSTAGQVPGFVAAGGLVGPNRKPYKIYDETFSQRIIDPFEPLLEMTARKGEQPPQLDPDADEEEEILAGQVANGMVIGVEVEVWDAPTAGAAPTVSPSSSLKQDSFTMTASAQLLGNRKKRVRRRIIEVSSAPIYAPGHGGKKQHLGGMLIVRDVTVERKRESSSGNRLSRKKSVAEGYYKQILDSIPQLIWRTTPGGSHNYFNASWYLYTGEEPETSLGLGWQSPFHEDDMPAATKAWAHSLETGEPYNVEYRCRRYDGEWRWHLGRAQPYRDADGKIQGWFGTCTDFHELYHMREQLRTALQQNAAVVQGAGCLLLAVDVEQRITFMEGATKDQMLRNNNIVGPIEGQDLLALSPDRDFHEAYKAVVAGDISHGTTEWTSPQGRSFRCLLTPLTETRNDETTIIGCIIVAHDITDLVSTQARLQQAYEERAKLQASETAATEASRLKSEFLAHMSHELRTPIAQLLGLGELLLAEQLSDSQRTLASQILRSGDVLLELIGQVLDMGKVEAGKLDLENRPFDLNDLSADARLFSTAARKKGLRFIDHDVDNFGSLVIGDMPRLRQVLNNLLGNAIKFSSKGSITLRAKRVAEDDESVTVRWVVEDTGVGIRKEAIPTLFQPFHQADVSTSRLFGGAGLGLSISKNLIELMGGSINLESEYGVGSKMTVLLKLPKVPEELAEQATETQPTLADSLRKESIWLLVVDDNELNRVIISKLLSKMGFNVDSVSNGYDALDAVAEKQYNLVVLDNQMDGIDGLETMMRMRQSNNPRVSKVKVVALTASALKGDEQKWLANGADGYLSKPVRSNVLESTILRVLQPQTASLNRRSSSTSNGTSAGTPATERSAFDFVVEDVPEHAVAPLRRLSSHTS</sequence>
<name>A0A5C5G215_9BASI</name>
<feature type="domain" description="Response regulatory" evidence="9">
    <location>
        <begin position="1405"/>
        <end position="1523"/>
    </location>
</feature>
<dbReference type="EC" id="2.7.13.3" evidence="2"/>
<feature type="region of interest" description="Disordered" evidence="7">
    <location>
        <begin position="208"/>
        <end position="246"/>
    </location>
</feature>
<dbReference type="InterPro" id="IPR005467">
    <property type="entry name" value="His_kinase_dom"/>
</dbReference>
<evidence type="ECO:0000313" key="11">
    <source>
        <dbReference type="EMBL" id="TNY22432.1"/>
    </source>
</evidence>
<feature type="compositionally biased region" description="Low complexity" evidence="7">
    <location>
        <begin position="395"/>
        <end position="432"/>
    </location>
</feature>
<dbReference type="SUPFAM" id="SSF47384">
    <property type="entry name" value="Homodimeric domain of signal transducing histidine kinase"/>
    <property type="match status" value="1"/>
</dbReference>
<feature type="region of interest" description="Disordered" evidence="7">
    <location>
        <begin position="1528"/>
        <end position="1547"/>
    </location>
</feature>
<organism evidence="11 12">
    <name type="scientific">Rhodotorula diobovata</name>
    <dbReference type="NCBI Taxonomy" id="5288"/>
    <lineage>
        <taxon>Eukaryota</taxon>
        <taxon>Fungi</taxon>
        <taxon>Dikarya</taxon>
        <taxon>Basidiomycota</taxon>
        <taxon>Pucciniomycotina</taxon>
        <taxon>Microbotryomycetes</taxon>
        <taxon>Sporidiobolales</taxon>
        <taxon>Sporidiobolaceae</taxon>
        <taxon>Rhodotorula</taxon>
    </lineage>
</organism>
<dbReference type="CDD" id="cd00082">
    <property type="entry name" value="HisKA"/>
    <property type="match status" value="1"/>
</dbReference>
<feature type="region of interest" description="Disordered" evidence="7">
    <location>
        <begin position="395"/>
        <end position="501"/>
    </location>
</feature>